<dbReference type="PANTHER" id="PTHR42878">
    <property type="entry name" value="TWO-COMPONENT HISTIDINE KINASE"/>
    <property type="match status" value="1"/>
</dbReference>
<dbReference type="Gene3D" id="1.10.287.130">
    <property type="match status" value="1"/>
</dbReference>
<dbReference type="SUPFAM" id="SSF158472">
    <property type="entry name" value="HAMP domain-like"/>
    <property type="match status" value="1"/>
</dbReference>
<dbReference type="SUPFAM" id="SSF103190">
    <property type="entry name" value="Sensory domain-like"/>
    <property type="match status" value="1"/>
</dbReference>
<dbReference type="GO" id="GO:0030295">
    <property type="term" value="F:protein kinase activator activity"/>
    <property type="evidence" value="ECO:0007669"/>
    <property type="project" value="TreeGrafter"/>
</dbReference>
<feature type="domain" description="HAMP" evidence="17">
    <location>
        <begin position="304"/>
        <end position="356"/>
    </location>
</feature>
<dbReference type="InterPro" id="IPR005467">
    <property type="entry name" value="His_kinase_dom"/>
</dbReference>
<comment type="caution">
    <text evidence="18">The sequence shown here is derived from an EMBL/GenBank/DDBJ whole genome shotgun (WGS) entry which is preliminary data.</text>
</comment>
<evidence type="ECO:0000259" key="17">
    <source>
        <dbReference type="PROSITE" id="PS50885"/>
    </source>
</evidence>
<dbReference type="Pfam" id="PF02518">
    <property type="entry name" value="HATPase_c"/>
    <property type="match status" value="1"/>
</dbReference>
<dbReference type="SUPFAM" id="SSF47384">
    <property type="entry name" value="Homodimeric domain of signal transducing histidine kinase"/>
    <property type="match status" value="1"/>
</dbReference>
<dbReference type="Gene3D" id="6.10.340.10">
    <property type="match status" value="1"/>
</dbReference>
<feature type="domain" description="PAS" evidence="16">
    <location>
        <begin position="365"/>
        <end position="441"/>
    </location>
</feature>
<evidence type="ECO:0000256" key="9">
    <source>
        <dbReference type="ARBA" id="ARBA00022777"/>
    </source>
</evidence>
<dbReference type="SMART" id="SM00387">
    <property type="entry name" value="HATPase_c"/>
    <property type="match status" value="1"/>
</dbReference>
<feature type="domain" description="Histidine kinase" evidence="15">
    <location>
        <begin position="513"/>
        <end position="728"/>
    </location>
</feature>
<dbReference type="InterPro" id="IPR029151">
    <property type="entry name" value="Sensor-like_sf"/>
</dbReference>
<keyword evidence="9" id="KW-0418">Kinase</keyword>
<evidence type="ECO:0000256" key="5">
    <source>
        <dbReference type="ARBA" id="ARBA00022553"/>
    </source>
</evidence>
<feature type="transmembrane region" description="Helical" evidence="14">
    <location>
        <begin position="6"/>
        <end position="28"/>
    </location>
</feature>
<dbReference type="EMBL" id="JACHID010000005">
    <property type="protein sequence ID" value="MBB5021798.1"/>
    <property type="molecule type" value="Genomic_DNA"/>
</dbReference>
<dbReference type="Pfam" id="PF14827">
    <property type="entry name" value="dCache_3"/>
    <property type="match status" value="1"/>
</dbReference>
<dbReference type="SUPFAM" id="SSF55785">
    <property type="entry name" value="PYP-like sensor domain (PAS domain)"/>
    <property type="match status" value="1"/>
</dbReference>
<evidence type="ECO:0000256" key="3">
    <source>
        <dbReference type="ARBA" id="ARBA00012438"/>
    </source>
</evidence>
<dbReference type="AlphaFoldDB" id="A0A7W8DH14"/>
<dbReference type="GO" id="GO:0000155">
    <property type="term" value="F:phosphorelay sensor kinase activity"/>
    <property type="evidence" value="ECO:0007669"/>
    <property type="project" value="InterPro"/>
</dbReference>
<dbReference type="PROSITE" id="PS50112">
    <property type="entry name" value="PAS"/>
    <property type="match status" value="1"/>
</dbReference>
<evidence type="ECO:0000259" key="15">
    <source>
        <dbReference type="PROSITE" id="PS50109"/>
    </source>
</evidence>
<keyword evidence="5" id="KW-0597">Phosphoprotein</keyword>
<evidence type="ECO:0000256" key="8">
    <source>
        <dbReference type="ARBA" id="ARBA00022741"/>
    </source>
</evidence>
<keyword evidence="19" id="KW-1185">Reference proteome</keyword>
<dbReference type="GO" id="GO:0005524">
    <property type="term" value="F:ATP binding"/>
    <property type="evidence" value="ECO:0007669"/>
    <property type="project" value="UniProtKB-KW"/>
</dbReference>
<dbReference type="Gene3D" id="3.30.565.10">
    <property type="entry name" value="Histidine kinase-like ATPase, C-terminal domain"/>
    <property type="match status" value="1"/>
</dbReference>
<accession>A0A7W8DH14</accession>
<dbReference type="Pfam" id="PF08448">
    <property type="entry name" value="PAS_4"/>
    <property type="match status" value="1"/>
</dbReference>
<dbReference type="GO" id="GO:0007234">
    <property type="term" value="P:osmosensory signaling via phosphorelay pathway"/>
    <property type="evidence" value="ECO:0007669"/>
    <property type="project" value="TreeGrafter"/>
</dbReference>
<dbReference type="Proteomes" id="UP000528322">
    <property type="component" value="Unassembled WGS sequence"/>
</dbReference>
<evidence type="ECO:0000256" key="10">
    <source>
        <dbReference type="ARBA" id="ARBA00022840"/>
    </source>
</evidence>
<keyword evidence="7 14" id="KW-0812">Transmembrane</keyword>
<evidence type="ECO:0000256" key="12">
    <source>
        <dbReference type="ARBA" id="ARBA00023012"/>
    </source>
</evidence>
<gene>
    <name evidence="18" type="ORF">HNR37_001111</name>
</gene>
<comment type="catalytic activity">
    <reaction evidence="1">
        <text>ATP + protein L-histidine = ADP + protein N-phospho-L-histidine.</text>
        <dbReference type="EC" id="2.7.13.3"/>
    </reaction>
</comment>
<dbReference type="RefSeq" id="WP_183731153.1">
    <property type="nucleotide sequence ID" value="NZ_JACHID010000005.1"/>
</dbReference>
<keyword evidence="13 14" id="KW-0472">Membrane</keyword>
<dbReference type="InterPro" id="IPR035965">
    <property type="entry name" value="PAS-like_dom_sf"/>
</dbReference>
<dbReference type="Gene3D" id="3.30.450.20">
    <property type="entry name" value="PAS domain"/>
    <property type="match status" value="2"/>
</dbReference>
<dbReference type="InterPro" id="IPR036890">
    <property type="entry name" value="HATPase_C_sf"/>
</dbReference>
<dbReference type="Pfam" id="PF00672">
    <property type="entry name" value="HAMP"/>
    <property type="match status" value="1"/>
</dbReference>
<name>A0A7W8DH14_9BACT</name>
<evidence type="ECO:0000256" key="4">
    <source>
        <dbReference type="ARBA" id="ARBA00022475"/>
    </source>
</evidence>
<evidence type="ECO:0000256" key="14">
    <source>
        <dbReference type="SAM" id="Phobius"/>
    </source>
</evidence>
<evidence type="ECO:0000256" key="2">
    <source>
        <dbReference type="ARBA" id="ARBA00004651"/>
    </source>
</evidence>
<evidence type="ECO:0000256" key="1">
    <source>
        <dbReference type="ARBA" id="ARBA00000085"/>
    </source>
</evidence>
<dbReference type="SUPFAM" id="SSF55874">
    <property type="entry name" value="ATPase domain of HSP90 chaperone/DNA topoisomerase II/histidine kinase"/>
    <property type="match status" value="1"/>
</dbReference>
<dbReference type="InterPro" id="IPR003594">
    <property type="entry name" value="HATPase_dom"/>
</dbReference>
<sequence length="729" mass="82548">MTNRLSITFKIGFSFAIIGFILVSLLTLKTNRDTRELMAQRDDIATQISIDPVFRREQVVFNLLESTAQQITANPQVTQLLYERDSEALSQIALPALDQMSRFGIDVYMFHLPDGTALLRAHAPQHTDPEISHPRPMVNDVHHHQHSVTGIEQCSEIVAYRHIEPIFHEGEYIGAIELGTVLGKEILEIWQRAVGGHWSLFALAEDGAELLHRSDECTREVCASAHQEIIDDMRHGKNVFLELRNYQIQFIPLQSYCGEYQWFLQRSYDNSAIISKNRQQITSTIMTGLLIVALYSALVYLVLRYLLRPLGELVGKAQLWAKGELNRPVQIDSADEIGTLAKAMESMRREIYQSREQLLAYSAEKEQSYRTLFEHSPEGVLILDHQLRIVDCNSAAAKMLGETPSRMTGRTPLDFSPIRQPVGGDSRERFPYYVQKALAGEICRFEWTYRDTEGDDIIAEVILSHLGIHSRDNLLMLCRNNTQLQRLEQEKKMQEFTLIQSAKMAEIGSIVGSIAHQWRQPLNNLNIIAQSMQMLHESKELTEKEINKSIDDITQVLDFMTETIDSFTDFFKPSTTVTVFELCRSVKRVLDVIQGQMSSDKVQVEFHCHQPVQVEGLPGEFQQVILNLLNNAREAIIEQNHGDGGHITINIDMIDNRAMLRITDSGPGIPRELLPDKLFEPFLTTKGDQGTGIGLAMSRTILEKINGTITAHNEAKGACFVITIPLAKS</sequence>
<dbReference type="EC" id="2.7.13.3" evidence="3"/>
<dbReference type="GO" id="GO:0005886">
    <property type="term" value="C:plasma membrane"/>
    <property type="evidence" value="ECO:0007669"/>
    <property type="project" value="UniProtKB-SubCell"/>
</dbReference>
<evidence type="ECO:0000256" key="6">
    <source>
        <dbReference type="ARBA" id="ARBA00022679"/>
    </source>
</evidence>
<keyword evidence="12" id="KW-0902">Two-component regulatory system</keyword>
<dbReference type="CDD" id="cd00130">
    <property type="entry name" value="PAS"/>
    <property type="match status" value="1"/>
</dbReference>
<evidence type="ECO:0000313" key="19">
    <source>
        <dbReference type="Proteomes" id="UP000528322"/>
    </source>
</evidence>
<dbReference type="PRINTS" id="PR00344">
    <property type="entry name" value="BCTRLSENSOR"/>
</dbReference>
<feature type="transmembrane region" description="Helical" evidence="14">
    <location>
        <begin position="285"/>
        <end position="307"/>
    </location>
</feature>
<evidence type="ECO:0000259" key="16">
    <source>
        <dbReference type="PROSITE" id="PS50112"/>
    </source>
</evidence>
<dbReference type="NCBIfam" id="TIGR00229">
    <property type="entry name" value="sensory_box"/>
    <property type="match status" value="1"/>
</dbReference>
<dbReference type="InterPro" id="IPR003660">
    <property type="entry name" value="HAMP_dom"/>
</dbReference>
<keyword evidence="11 14" id="KW-1133">Transmembrane helix</keyword>
<keyword evidence="6" id="KW-0808">Transferase</keyword>
<dbReference type="PROSITE" id="PS50109">
    <property type="entry name" value="HIS_KIN"/>
    <property type="match status" value="1"/>
</dbReference>
<dbReference type="InterPro" id="IPR004358">
    <property type="entry name" value="Sig_transdc_His_kin-like_C"/>
</dbReference>
<dbReference type="InterPro" id="IPR029150">
    <property type="entry name" value="dCache_3"/>
</dbReference>
<keyword evidence="8" id="KW-0547">Nucleotide-binding</keyword>
<proteinExistence type="predicted"/>
<reference evidence="18 19" key="1">
    <citation type="submission" date="2020-08" db="EMBL/GenBank/DDBJ databases">
        <title>Genomic Encyclopedia of Type Strains, Phase IV (KMG-IV): sequencing the most valuable type-strain genomes for metagenomic binning, comparative biology and taxonomic classification.</title>
        <authorList>
            <person name="Goeker M."/>
        </authorList>
    </citation>
    <scope>NUCLEOTIDE SEQUENCE [LARGE SCALE GENOMIC DNA]</scope>
    <source>
        <strain evidence="18 19">DSM 22071</strain>
    </source>
</reference>
<dbReference type="InterPro" id="IPR036097">
    <property type="entry name" value="HisK_dim/P_sf"/>
</dbReference>
<dbReference type="InterPro" id="IPR013656">
    <property type="entry name" value="PAS_4"/>
</dbReference>
<dbReference type="SMART" id="SM00304">
    <property type="entry name" value="HAMP"/>
    <property type="match status" value="1"/>
</dbReference>
<evidence type="ECO:0000256" key="11">
    <source>
        <dbReference type="ARBA" id="ARBA00022989"/>
    </source>
</evidence>
<keyword evidence="10" id="KW-0067">ATP-binding</keyword>
<dbReference type="PANTHER" id="PTHR42878:SF7">
    <property type="entry name" value="SENSOR HISTIDINE KINASE GLRK"/>
    <property type="match status" value="1"/>
</dbReference>
<evidence type="ECO:0000313" key="18">
    <source>
        <dbReference type="EMBL" id="MBB5021798.1"/>
    </source>
</evidence>
<dbReference type="InterPro" id="IPR000014">
    <property type="entry name" value="PAS"/>
</dbReference>
<protein>
    <recommendedName>
        <fullName evidence="3">histidine kinase</fullName>
        <ecNumber evidence="3">2.7.13.3</ecNumber>
    </recommendedName>
</protein>
<dbReference type="GO" id="GO:0000156">
    <property type="term" value="F:phosphorelay response regulator activity"/>
    <property type="evidence" value="ECO:0007669"/>
    <property type="project" value="TreeGrafter"/>
</dbReference>
<dbReference type="PROSITE" id="PS50885">
    <property type="entry name" value="HAMP"/>
    <property type="match status" value="1"/>
</dbReference>
<keyword evidence="4" id="KW-1003">Cell membrane</keyword>
<organism evidence="18 19">
    <name type="scientific">Desulfurispira natronophila</name>
    <dbReference type="NCBI Taxonomy" id="682562"/>
    <lineage>
        <taxon>Bacteria</taxon>
        <taxon>Pseudomonadati</taxon>
        <taxon>Chrysiogenota</taxon>
        <taxon>Chrysiogenia</taxon>
        <taxon>Chrysiogenales</taxon>
        <taxon>Chrysiogenaceae</taxon>
        <taxon>Desulfurispira</taxon>
    </lineage>
</organism>
<dbReference type="InterPro" id="IPR050351">
    <property type="entry name" value="BphY/WalK/GraS-like"/>
</dbReference>
<comment type="subcellular location">
    <subcellularLocation>
        <location evidence="2">Cell membrane</location>
        <topology evidence="2">Multi-pass membrane protein</topology>
    </subcellularLocation>
</comment>
<evidence type="ECO:0000256" key="7">
    <source>
        <dbReference type="ARBA" id="ARBA00022692"/>
    </source>
</evidence>
<dbReference type="SMART" id="SM00091">
    <property type="entry name" value="PAS"/>
    <property type="match status" value="1"/>
</dbReference>
<evidence type="ECO:0000256" key="13">
    <source>
        <dbReference type="ARBA" id="ARBA00023136"/>
    </source>
</evidence>
<dbReference type="CDD" id="cd06225">
    <property type="entry name" value="HAMP"/>
    <property type="match status" value="1"/>
</dbReference>